<dbReference type="SMART" id="SM00327">
    <property type="entry name" value="VWA"/>
    <property type="match status" value="2"/>
</dbReference>
<gene>
    <name evidence="1" type="ORF">OFUS_LOCUS18624</name>
</gene>
<dbReference type="Pfam" id="PF00092">
    <property type="entry name" value="VWA"/>
    <property type="match status" value="2"/>
</dbReference>
<dbReference type="PROSITE" id="PS50234">
    <property type="entry name" value="VWFA"/>
    <property type="match status" value="2"/>
</dbReference>
<dbReference type="InterPro" id="IPR050525">
    <property type="entry name" value="ECM_Assembly_Org"/>
</dbReference>
<dbReference type="Gene3D" id="3.40.50.410">
    <property type="entry name" value="von Willebrand factor, type A domain"/>
    <property type="match status" value="2"/>
</dbReference>
<organism evidence="1 2">
    <name type="scientific">Owenia fusiformis</name>
    <name type="common">Polychaete worm</name>
    <dbReference type="NCBI Taxonomy" id="6347"/>
    <lineage>
        <taxon>Eukaryota</taxon>
        <taxon>Metazoa</taxon>
        <taxon>Spiralia</taxon>
        <taxon>Lophotrochozoa</taxon>
        <taxon>Annelida</taxon>
        <taxon>Polychaeta</taxon>
        <taxon>Sedentaria</taxon>
        <taxon>Canalipalpata</taxon>
        <taxon>Sabellida</taxon>
        <taxon>Oweniida</taxon>
        <taxon>Oweniidae</taxon>
        <taxon>Owenia</taxon>
    </lineage>
</organism>
<protein>
    <submittedName>
        <fullName evidence="1">Uncharacterized protein</fullName>
    </submittedName>
</protein>
<dbReference type="Proteomes" id="UP000749559">
    <property type="component" value="Unassembled WGS sequence"/>
</dbReference>
<dbReference type="CDD" id="cd00198">
    <property type="entry name" value="vWFA"/>
    <property type="match status" value="1"/>
</dbReference>
<dbReference type="InterPro" id="IPR036465">
    <property type="entry name" value="vWFA_dom_sf"/>
</dbReference>
<dbReference type="InterPro" id="IPR002035">
    <property type="entry name" value="VWF_A"/>
</dbReference>
<evidence type="ECO:0000313" key="1">
    <source>
        <dbReference type="EMBL" id="CAH1793822.1"/>
    </source>
</evidence>
<dbReference type="PANTHER" id="PTHR24020:SF20">
    <property type="entry name" value="PH DOMAIN-CONTAINING PROTEIN"/>
    <property type="match status" value="1"/>
</dbReference>
<dbReference type="PANTHER" id="PTHR24020">
    <property type="entry name" value="COLLAGEN ALPHA"/>
    <property type="match status" value="1"/>
</dbReference>
<evidence type="ECO:0000313" key="2">
    <source>
        <dbReference type="Proteomes" id="UP000749559"/>
    </source>
</evidence>
<dbReference type="AlphaFoldDB" id="A0A8J1UQ72"/>
<accession>A0A8J1UQ72</accession>
<feature type="non-terminal residue" evidence="1">
    <location>
        <position position="1"/>
    </location>
</feature>
<keyword evidence="2" id="KW-1185">Reference proteome</keyword>
<dbReference type="PRINTS" id="PR00453">
    <property type="entry name" value="VWFADOMAIN"/>
</dbReference>
<comment type="caution">
    <text evidence="1">The sequence shown here is derived from an EMBL/GenBank/DDBJ whole genome shotgun (WGS) entry which is preliminary data.</text>
</comment>
<dbReference type="SUPFAM" id="SSF53300">
    <property type="entry name" value="vWA-like"/>
    <property type="match status" value="2"/>
</dbReference>
<proteinExistence type="predicted"/>
<reference evidence="1" key="1">
    <citation type="submission" date="2022-03" db="EMBL/GenBank/DDBJ databases">
        <authorList>
            <person name="Martin C."/>
        </authorList>
    </citation>
    <scope>NUCLEOTIDE SEQUENCE</scope>
</reference>
<sequence>KQKMFWTWTVFIFMAPLLAKGQKGKLCGDVVFALQTSCNLDKWIIDNAQTFMTSIAMKLSDHQKSTMSLITYSDNAAEVIAPRSPAKFQKTLSNDGIKRGDDCPNNMKAITAKALQLVRPTSDKTVADKLVVVLNDGISFDRKSNMDATLDQTKQGINKLKANGAKFATFNLYNDIKEIDDDKNLELEYELYDPIFEMDFGADYRDQFVNKLFGMDGFLCTESDVPQTTTPPPCVVPTLDLMYVIDRSESISEENIEKVKKFLIHQSKSIIEDSPDTSIGAISYNRHSYTELNLTQDSTIIEKALRNISNTTGKGTYTDKALKKARLVLEGLVNNDNHQYHTKLIILITDGVNNKYPLLSKTVTSAAEQTKYSKFTINQAKLLAPDIDLMIIGLPNTRSLKKNDTMAQAKFNASRAEWNGAIVARYGEGTNKLKTNLFPLENMAGMKDRFAEILDSVCHSGNTV</sequence>
<name>A0A8J1UQ72_OWEFU</name>
<dbReference type="OrthoDB" id="6119729at2759"/>
<dbReference type="EMBL" id="CAIIXF020000009">
    <property type="protein sequence ID" value="CAH1793822.1"/>
    <property type="molecule type" value="Genomic_DNA"/>
</dbReference>